<dbReference type="NCBIfam" id="TIGR00492">
    <property type="entry name" value="alr"/>
    <property type="match status" value="1"/>
</dbReference>
<name>A0AAX3N295_9BACL</name>
<dbReference type="InterPro" id="IPR011079">
    <property type="entry name" value="Ala_racemase_C"/>
</dbReference>
<comment type="pathway">
    <text evidence="5">Amino-acid biosynthesis; D-alanine biosynthesis; D-alanine from L-alanine: step 1/1.</text>
</comment>
<dbReference type="InterPro" id="IPR001608">
    <property type="entry name" value="Ala_racemase_N"/>
</dbReference>
<dbReference type="PRINTS" id="PR00992">
    <property type="entry name" value="ALARACEMASE"/>
</dbReference>
<dbReference type="CDD" id="cd00430">
    <property type="entry name" value="PLPDE_III_AR"/>
    <property type="match status" value="1"/>
</dbReference>
<dbReference type="Gene3D" id="3.20.20.10">
    <property type="entry name" value="Alanine racemase"/>
    <property type="match status" value="1"/>
</dbReference>
<sequence>MQGQYRPTQAEINLDHLRHNVDRFRNVLPEGVLFSACVKANAYGHGAVEIAKELERLDVDYLNVAFLDEALELRQAGIRSPILVLGYTPPEGIEVAYKHQITVTVFSEEVLQSIEALDPFAMDDHQDNLLKVHLKIDSGMGRLGVITAEDAEHYAQRLKRLSYVMLEGVYTHFAKADEEDKAYTLIQYQRFMDVVSALRNQGYSIPIIHTGNSAAAIDTPTLSLDMVRVGISLYGLYPSAEVDHDAVHLLPVLTLTTKIVYVKEVPEHWGISYGTRYYSSKDEKIGTLPIGYADGFSRMLGGKVEVLVRGRRVPVVGTICMDQCMVSLQSLNEEEEDIKAGEEVVIIGQQMGSTISADELASKLGTINYEVICMLANRIPRVYMRSGQVISRVNSLLS</sequence>
<dbReference type="SMART" id="SM01005">
    <property type="entry name" value="Ala_racemase_C"/>
    <property type="match status" value="1"/>
</dbReference>
<dbReference type="InterPro" id="IPR009006">
    <property type="entry name" value="Ala_racemase/Decarboxylase_C"/>
</dbReference>
<dbReference type="GO" id="GO:0030632">
    <property type="term" value="P:D-alanine biosynthetic process"/>
    <property type="evidence" value="ECO:0007669"/>
    <property type="project" value="UniProtKB-UniRule"/>
</dbReference>
<evidence type="ECO:0000313" key="10">
    <source>
        <dbReference type="Proteomes" id="UP001220962"/>
    </source>
</evidence>
<feature type="binding site" evidence="5 7">
    <location>
        <position position="321"/>
    </location>
    <ligand>
        <name>substrate</name>
    </ligand>
</feature>
<evidence type="ECO:0000256" key="2">
    <source>
        <dbReference type="ARBA" id="ARBA00001933"/>
    </source>
</evidence>
<keyword evidence="4 5" id="KW-0413">Isomerase</keyword>
<evidence type="ECO:0000256" key="1">
    <source>
        <dbReference type="ARBA" id="ARBA00000316"/>
    </source>
</evidence>
<organism evidence="9 10">
    <name type="scientific">Paenibacillus urinalis</name>
    <dbReference type="NCBI Taxonomy" id="521520"/>
    <lineage>
        <taxon>Bacteria</taxon>
        <taxon>Bacillati</taxon>
        <taxon>Bacillota</taxon>
        <taxon>Bacilli</taxon>
        <taxon>Bacillales</taxon>
        <taxon>Paenibacillaceae</taxon>
        <taxon>Paenibacillus</taxon>
    </lineage>
</organism>
<feature type="binding site" evidence="5 7">
    <location>
        <position position="142"/>
    </location>
    <ligand>
        <name>substrate</name>
    </ligand>
</feature>
<dbReference type="SUPFAM" id="SSF50621">
    <property type="entry name" value="Alanine racemase C-terminal domain-like"/>
    <property type="match status" value="1"/>
</dbReference>
<comment type="catalytic activity">
    <reaction evidence="1 5">
        <text>L-alanine = D-alanine</text>
        <dbReference type="Rhea" id="RHEA:20249"/>
        <dbReference type="ChEBI" id="CHEBI:57416"/>
        <dbReference type="ChEBI" id="CHEBI:57972"/>
        <dbReference type="EC" id="5.1.1.1"/>
    </reaction>
</comment>
<dbReference type="GO" id="GO:0008784">
    <property type="term" value="F:alanine racemase activity"/>
    <property type="evidence" value="ECO:0007669"/>
    <property type="project" value="UniProtKB-UniRule"/>
</dbReference>
<evidence type="ECO:0000256" key="6">
    <source>
        <dbReference type="PIRSR" id="PIRSR600821-50"/>
    </source>
</evidence>
<reference evidence="9" key="1">
    <citation type="submission" date="2023-02" db="EMBL/GenBank/DDBJ databases">
        <title>Pathogen: clinical or host-associated sample.</title>
        <authorList>
            <person name="Hergert J."/>
            <person name="Casey R."/>
            <person name="Wagner J."/>
            <person name="Young E.L."/>
            <person name="Oakeson K.F."/>
        </authorList>
    </citation>
    <scope>NUCLEOTIDE SEQUENCE</scope>
    <source>
        <strain evidence="9">2022CK-00830</strain>
    </source>
</reference>
<dbReference type="SUPFAM" id="SSF51419">
    <property type="entry name" value="PLP-binding barrel"/>
    <property type="match status" value="1"/>
</dbReference>
<dbReference type="RefSeq" id="WP_205053868.1">
    <property type="nucleotide sequence ID" value="NZ_CP118101.1"/>
</dbReference>
<dbReference type="HAMAP" id="MF_01201">
    <property type="entry name" value="Ala_racemase"/>
    <property type="match status" value="1"/>
</dbReference>
<dbReference type="PROSITE" id="PS00395">
    <property type="entry name" value="ALANINE_RACEMASE"/>
    <property type="match status" value="1"/>
</dbReference>
<feature type="active site" description="Proton acceptor; specific for D-alanine" evidence="5">
    <location>
        <position position="39"/>
    </location>
</feature>
<gene>
    <name evidence="9" type="primary">alr</name>
    <name evidence="9" type="ORF">PUW23_06360</name>
</gene>
<comment type="cofactor">
    <cofactor evidence="2 5 6">
        <name>pyridoxal 5'-phosphate</name>
        <dbReference type="ChEBI" id="CHEBI:597326"/>
    </cofactor>
</comment>
<evidence type="ECO:0000256" key="4">
    <source>
        <dbReference type="ARBA" id="ARBA00023235"/>
    </source>
</evidence>
<feature type="modified residue" description="N6-(pyridoxal phosphate)lysine" evidence="5 6">
    <location>
        <position position="39"/>
    </location>
</feature>
<dbReference type="InterPro" id="IPR000821">
    <property type="entry name" value="Ala_racemase"/>
</dbReference>
<evidence type="ECO:0000259" key="8">
    <source>
        <dbReference type="SMART" id="SM01005"/>
    </source>
</evidence>
<feature type="active site" description="Proton acceptor; specific for L-alanine" evidence="5">
    <location>
        <position position="273"/>
    </location>
</feature>
<dbReference type="InterPro" id="IPR029066">
    <property type="entry name" value="PLP-binding_barrel"/>
</dbReference>
<evidence type="ECO:0000313" key="9">
    <source>
        <dbReference type="EMBL" id="WDH83846.1"/>
    </source>
</evidence>
<comment type="function">
    <text evidence="5">Catalyzes the interconversion of L-alanine and D-alanine. May also act on other amino acids.</text>
</comment>
<dbReference type="EC" id="5.1.1.1" evidence="5"/>
<evidence type="ECO:0000256" key="5">
    <source>
        <dbReference type="HAMAP-Rule" id="MF_01201"/>
    </source>
</evidence>
<accession>A0AAX3N295</accession>
<dbReference type="Proteomes" id="UP001220962">
    <property type="component" value="Chromosome"/>
</dbReference>
<dbReference type="FunFam" id="3.20.20.10:FF:000002">
    <property type="entry name" value="Alanine racemase"/>
    <property type="match status" value="1"/>
</dbReference>
<dbReference type="PANTHER" id="PTHR30511:SF0">
    <property type="entry name" value="ALANINE RACEMASE, CATABOLIC-RELATED"/>
    <property type="match status" value="1"/>
</dbReference>
<dbReference type="GO" id="GO:0005829">
    <property type="term" value="C:cytosol"/>
    <property type="evidence" value="ECO:0007669"/>
    <property type="project" value="TreeGrafter"/>
</dbReference>
<dbReference type="Pfam" id="PF01168">
    <property type="entry name" value="Ala_racemase_N"/>
    <property type="match status" value="1"/>
</dbReference>
<proteinExistence type="inferred from homology"/>
<keyword evidence="3 5" id="KW-0663">Pyridoxal phosphate</keyword>
<evidence type="ECO:0000256" key="3">
    <source>
        <dbReference type="ARBA" id="ARBA00022898"/>
    </source>
</evidence>
<dbReference type="InterPro" id="IPR020622">
    <property type="entry name" value="Ala_racemase_pyridoxalP-BS"/>
</dbReference>
<dbReference type="Gene3D" id="2.40.37.10">
    <property type="entry name" value="Lyase, Ornithine Decarboxylase, Chain A, domain 1"/>
    <property type="match status" value="1"/>
</dbReference>
<dbReference type="PANTHER" id="PTHR30511">
    <property type="entry name" value="ALANINE RACEMASE"/>
    <property type="match status" value="1"/>
</dbReference>
<comment type="similarity">
    <text evidence="5">Belongs to the alanine racemase family.</text>
</comment>
<dbReference type="Pfam" id="PF00842">
    <property type="entry name" value="Ala_racemase_C"/>
    <property type="match status" value="1"/>
</dbReference>
<dbReference type="AlphaFoldDB" id="A0AAX3N295"/>
<evidence type="ECO:0000256" key="7">
    <source>
        <dbReference type="PIRSR" id="PIRSR600821-52"/>
    </source>
</evidence>
<feature type="domain" description="Alanine racemase C-terminal" evidence="8">
    <location>
        <begin position="252"/>
        <end position="384"/>
    </location>
</feature>
<dbReference type="GO" id="GO:0030170">
    <property type="term" value="F:pyridoxal phosphate binding"/>
    <property type="evidence" value="ECO:0007669"/>
    <property type="project" value="UniProtKB-UniRule"/>
</dbReference>
<dbReference type="FunFam" id="2.40.37.10:FF:000006">
    <property type="entry name" value="Alanine racemase"/>
    <property type="match status" value="1"/>
</dbReference>
<dbReference type="EMBL" id="CP118101">
    <property type="protein sequence ID" value="WDH83846.1"/>
    <property type="molecule type" value="Genomic_DNA"/>
</dbReference>
<protein>
    <recommendedName>
        <fullName evidence="5">Alanine racemase</fullName>
        <ecNumber evidence="5">5.1.1.1</ecNumber>
    </recommendedName>
</protein>
<dbReference type="GO" id="GO:0009252">
    <property type="term" value="P:peptidoglycan biosynthetic process"/>
    <property type="evidence" value="ECO:0007669"/>
    <property type="project" value="TreeGrafter"/>
</dbReference>